<keyword evidence="4 8" id="KW-1133">Transmembrane helix</keyword>
<feature type="domain" description="Polycystin" evidence="10">
    <location>
        <begin position="52"/>
        <end position="259"/>
    </location>
</feature>
<feature type="disulfide bond" evidence="7">
    <location>
        <begin position="117"/>
        <end position="130"/>
    </location>
</feature>
<dbReference type="Proteomes" id="UP000838412">
    <property type="component" value="Chromosome 14"/>
</dbReference>
<comment type="subcellular location">
    <subcellularLocation>
        <location evidence="1">Membrane</location>
        <topology evidence="1">Multi-pass membrane protein</topology>
    </subcellularLocation>
</comment>
<dbReference type="InterPro" id="IPR051223">
    <property type="entry name" value="Polycystin"/>
</dbReference>
<feature type="transmembrane region" description="Helical" evidence="8">
    <location>
        <begin position="429"/>
        <end position="446"/>
    </location>
</feature>
<keyword evidence="5 8" id="KW-0472">Membrane</keyword>
<dbReference type="PANTHER" id="PTHR10877:SF194">
    <property type="entry name" value="LOCATION OF VULVA DEFECTIVE 1"/>
    <property type="match status" value="1"/>
</dbReference>
<dbReference type="GO" id="GO:0005262">
    <property type="term" value="F:calcium channel activity"/>
    <property type="evidence" value="ECO:0007669"/>
    <property type="project" value="TreeGrafter"/>
</dbReference>
<dbReference type="OrthoDB" id="10264154at2759"/>
<dbReference type="EMBL" id="OV696699">
    <property type="protein sequence ID" value="CAH1245385.1"/>
    <property type="molecule type" value="Genomic_DNA"/>
</dbReference>
<organism evidence="11 12">
    <name type="scientific">Branchiostoma lanceolatum</name>
    <name type="common">Common lancelet</name>
    <name type="synonym">Amphioxus lanceolatum</name>
    <dbReference type="NCBI Taxonomy" id="7740"/>
    <lineage>
        <taxon>Eukaryota</taxon>
        <taxon>Metazoa</taxon>
        <taxon>Chordata</taxon>
        <taxon>Cephalochordata</taxon>
        <taxon>Leptocardii</taxon>
        <taxon>Amphioxiformes</taxon>
        <taxon>Branchiostomatidae</taxon>
        <taxon>Branchiostoma</taxon>
    </lineage>
</organism>
<accession>A0A8J9Z1E9</accession>
<feature type="transmembrane region" description="Helical" evidence="8">
    <location>
        <begin position="304"/>
        <end position="327"/>
    </location>
</feature>
<evidence type="ECO:0000256" key="3">
    <source>
        <dbReference type="ARBA" id="ARBA00022692"/>
    </source>
</evidence>
<evidence type="ECO:0000313" key="12">
    <source>
        <dbReference type="Proteomes" id="UP000838412"/>
    </source>
</evidence>
<evidence type="ECO:0000256" key="1">
    <source>
        <dbReference type="ARBA" id="ARBA00004141"/>
    </source>
</evidence>
<dbReference type="AlphaFoldDB" id="A0A8J9Z1E9"/>
<protein>
    <submittedName>
        <fullName evidence="11">PKD2 protein</fullName>
    </submittedName>
</protein>
<feature type="transmembrane region" description="Helical" evidence="8">
    <location>
        <begin position="396"/>
        <end position="417"/>
    </location>
</feature>
<evidence type="ECO:0000256" key="8">
    <source>
        <dbReference type="SAM" id="Phobius"/>
    </source>
</evidence>
<evidence type="ECO:0000256" key="5">
    <source>
        <dbReference type="ARBA" id="ARBA00023136"/>
    </source>
</evidence>
<gene>
    <name evidence="11" type="primary">PKD2</name>
    <name evidence="11" type="ORF">BLAG_LOCUS7738</name>
</gene>
<keyword evidence="3 8" id="KW-0812">Transmembrane</keyword>
<reference evidence="11" key="1">
    <citation type="submission" date="2022-01" db="EMBL/GenBank/DDBJ databases">
        <authorList>
            <person name="Braso-Vives M."/>
        </authorList>
    </citation>
    <scope>NUCLEOTIDE SEQUENCE</scope>
</reference>
<comment type="similarity">
    <text evidence="2">Belongs to the polycystin family.</text>
</comment>
<keyword evidence="6" id="KW-0325">Glycoprotein</keyword>
<dbReference type="Gene3D" id="1.10.287.70">
    <property type="match status" value="1"/>
</dbReference>
<dbReference type="Pfam" id="PF20519">
    <property type="entry name" value="Polycystin_dom"/>
    <property type="match status" value="1"/>
</dbReference>
<dbReference type="GO" id="GO:0016020">
    <property type="term" value="C:membrane"/>
    <property type="evidence" value="ECO:0007669"/>
    <property type="project" value="UniProtKB-SubCell"/>
</dbReference>
<evidence type="ECO:0000256" key="6">
    <source>
        <dbReference type="ARBA" id="ARBA00023180"/>
    </source>
</evidence>
<sequence>MLLPRRFTYKTLLFERALQVLILASAIFICNNERGEDHYYLMRATKHIISAFHKTSTRDNFWRWCDHTLLSRLFFTTWYNGRATGPDDVISRYTANPDLFRIGQARLKQLRVVPGQCRTPETMAAIVGECNVEYSRSNEDQGNYGENWSNFTSNTSSNTTYWRYSTQTSSFDPPLYGHLAVYRGGGYIVDLGTSREEGERIVSYLQRHDWLDRYTRAVMVEFTVYNANVNLFVASTLLVEYSHVGLAMHWISLHPFRLHHDLAGLWSYVALGVNVFYAFLVFVETFMISARVHQMGKKCLRDFWCVWEVFAWMCSAAAIGVFCWRYHLAGNALAEMHTNVTGQFLSFREVALWDEVLWYLLAGSVFTNTVRLLQLLSFSASVAMLTDVLRQSTQHVVVFSVLVMLVFFAFMFCGYLLFGATLQQFQSPLGALLTGFGMLLGSIAFNDIIQADETLGRLYILGFVVCLLFVLMNLFVGILNDTISQVKNDRQEKVEESGLSDIVRMIRQVLANGGEAVSDKKLPVPQNDIMADLYTPQIDRLQHRVELLQRHVRELQKTFTMWDYFVAYMLYLQSMSLQQSYNHQSPYDGYDSYDSMDYDFETVYA</sequence>
<dbReference type="PRINTS" id="PR01433">
    <property type="entry name" value="POLYCYSTIN2"/>
</dbReference>
<dbReference type="GO" id="GO:0005509">
    <property type="term" value="F:calcium ion binding"/>
    <property type="evidence" value="ECO:0007669"/>
    <property type="project" value="InterPro"/>
</dbReference>
<evidence type="ECO:0000259" key="10">
    <source>
        <dbReference type="Pfam" id="PF20519"/>
    </source>
</evidence>
<dbReference type="PANTHER" id="PTHR10877">
    <property type="entry name" value="POLYCYSTIN FAMILY MEMBER"/>
    <property type="match status" value="1"/>
</dbReference>
<name>A0A8J9Z1E9_BRALA</name>
<dbReference type="Pfam" id="PF08016">
    <property type="entry name" value="PKD_channel"/>
    <property type="match status" value="1"/>
</dbReference>
<keyword evidence="12" id="KW-1185">Reference proteome</keyword>
<feature type="transmembrane region" description="Helical" evidence="8">
    <location>
        <begin position="229"/>
        <end position="251"/>
    </location>
</feature>
<proteinExistence type="inferred from homology"/>
<evidence type="ECO:0000256" key="7">
    <source>
        <dbReference type="PIRSR" id="PIRSR603915-2"/>
    </source>
</evidence>
<feature type="domain" description="Polycystin cation channel PKD1/PKD2" evidence="9">
    <location>
        <begin position="271"/>
        <end position="485"/>
    </location>
</feature>
<feature type="transmembrane region" description="Helical" evidence="8">
    <location>
        <begin position="263"/>
        <end position="283"/>
    </location>
</feature>
<evidence type="ECO:0000259" key="9">
    <source>
        <dbReference type="Pfam" id="PF08016"/>
    </source>
</evidence>
<feature type="transmembrane region" description="Helical" evidence="8">
    <location>
        <begin position="458"/>
        <end position="479"/>
    </location>
</feature>
<dbReference type="InterPro" id="IPR003915">
    <property type="entry name" value="PKD_2"/>
</dbReference>
<evidence type="ECO:0000256" key="2">
    <source>
        <dbReference type="ARBA" id="ARBA00007200"/>
    </source>
</evidence>
<evidence type="ECO:0000313" key="11">
    <source>
        <dbReference type="EMBL" id="CAH1245385.1"/>
    </source>
</evidence>
<evidence type="ECO:0000256" key="4">
    <source>
        <dbReference type="ARBA" id="ARBA00022989"/>
    </source>
</evidence>
<feature type="transmembrane region" description="Helical" evidence="8">
    <location>
        <begin position="356"/>
        <end position="384"/>
    </location>
</feature>
<dbReference type="GO" id="GO:0050982">
    <property type="term" value="P:detection of mechanical stimulus"/>
    <property type="evidence" value="ECO:0007669"/>
    <property type="project" value="TreeGrafter"/>
</dbReference>
<dbReference type="InterPro" id="IPR013122">
    <property type="entry name" value="PKD1_2_channel"/>
</dbReference>
<dbReference type="InterPro" id="IPR046791">
    <property type="entry name" value="Polycystin_dom"/>
</dbReference>